<dbReference type="Pfam" id="PF03009">
    <property type="entry name" value="GDPD"/>
    <property type="match status" value="1"/>
</dbReference>
<proteinExistence type="inferred from homology"/>
<accession>A0A139HW51</accession>
<evidence type="ECO:0000256" key="16">
    <source>
        <dbReference type="SAM" id="SignalP"/>
    </source>
</evidence>
<keyword evidence="19" id="KW-1185">Reference proteome</keyword>
<dbReference type="Proteomes" id="UP000070133">
    <property type="component" value="Unassembled WGS sequence"/>
</dbReference>
<dbReference type="PROSITE" id="PS51704">
    <property type="entry name" value="GP_PDE"/>
    <property type="match status" value="1"/>
</dbReference>
<comment type="catalytic activity">
    <reaction evidence="13 14">
        <text>a very-long-chain (3R)-3-hydroxyacyl-CoA = a very-long-chain (2E)-enoyl-CoA + H2O</text>
        <dbReference type="Rhea" id="RHEA:45812"/>
        <dbReference type="ChEBI" id="CHEBI:15377"/>
        <dbReference type="ChEBI" id="CHEBI:83728"/>
        <dbReference type="ChEBI" id="CHEBI:85440"/>
        <dbReference type="EC" id="4.2.1.134"/>
    </reaction>
</comment>
<keyword evidence="11 14" id="KW-0275">Fatty acid biosynthesis</keyword>
<dbReference type="GO" id="GO:0005789">
    <property type="term" value="C:endoplasmic reticulum membrane"/>
    <property type="evidence" value="ECO:0007669"/>
    <property type="project" value="UniProtKB-SubCell"/>
</dbReference>
<evidence type="ECO:0000256" key="1">
    <source>
        <dbReference type="ARBA" id="ARBA00004141"/>
    </source>
</evidence>
<feature type="transmembrane region" description="Helical" evidence="14">
    <location>
        <begin position="640"/>
        <end position="660"/>
    </location>
</feature>
<evidence type="ECO:0000256" key="11">
    <source>
        <dbReference type="ARBA" id="ARBA00023160"/>
    </source>
</evidence>
<organism evidence="18 19">
    <name type="scientific">Pseudocercospora eumusae</name>
    <dbReference type="NCBI Taxonomy" id="321146"/>
    <lineage>
        <taxon>Eukaryota</taxon>
        <taxon>Fungi</taxon>
        <taxon>Dikarya</taxon>
        <taxon>Ascomycota</taxon>
        <taxon>Pezizomycotina</taxon>
        <taxon>Dothideomycetes</taxon>
        <taxon>Dothideomycetidae</taxon>
        <taxon>Mycosphaerellales</taxon>
        <taxon>Mycosphaerellaceae</taxon>
        <taxon>Pseudocercospora</taxon>
    </lineage>
</organism>
<evidence type="ECO:0000256" key="8">
    <source>
        <dbReference type="ARBA" id="ARBA00022989"/>
    </source>
</evidence>
<evidence type="ECO:0000256" key="3">
    <source>
        <dbReference type="ARBA" id="ARBA00007811"/>
    </source>
</evidence>
<dbReference type="GO" id="GO:0030148">
    <property type="term" value="P:sphingolipid biosynthetic process"/>
    <property type="evidence" value="ECO:0007669"/>
    <property type="project" value="TreeGrafter"/>
</dbReference>
<comment type="subcellular location">
    <subcellularLocation>
        <location evidence="14">Endoplasmic reticulum membrane</location>
        <topology evidence="14">Multi-pass membrane protein</topology>
    </subcellularLocation>
    <subcellularLocation>
        <location evidence="1">Membrane</location>
        <topology evidence="1">Multi-pass membrane protein</topology>
    </subcellularLocation>
</comment>
<dbReference type="AlphaFoldDB" id="A0A139HW51"/>
<feature type="signal peptide" evidence="16">
    <location>
        <begin position="1"/>
        <end position="17"/>
    </location>
</feature>
<dbReference type="InterPro" id="IPR007482">
    <property type="entry name" value="Tyr_Pase-like_PTPLA"/>
</dbReference>
<feature type="transmembrane region" description="Helical" evidence="14">
    <location>
        <begin position="479"/>
        <end position="501"/>
    </location>
</feature>
<dbReference type="SUPFAM" id="SSF51695">
    <property type="entry name" value="PLC-like phosphodiesterases"/>
    <property type="match status" value="1"/>
</dbReference>
<evidence type="ECO:0000256" key="10">
    <source>
        <dbReference type="ARBA" id="ARBA00023136"/>
    </source>
</evidence>
<keyword evidence="16" id="KW-0732">Signal</keyword>
<dbReference type="PANTHER" id="PTHR11035:SF3">
    <property type="entry name" value="VERY-LONG-CHAIN (3R)-3-HYDROXYACYL-COA DEHYDRATASE"/>
    <property type="match status" value="1"/>
</dbReference>
<keyword evidence="5 14" id="KW-0444">Lipid biosynthesis</keyword>
<feature type="compositionally biased region" description="Basic and acidic residues" evidence="15">
    <location>
        <begin position="20"/>
        <end position="35"/>
    </location>
</feature>
<evidence type="ECO:0000256" key="4">
    <source>
        <dbReference type="ARBA" id="ARBA00013122"/>
    </source>
</evidence>
<dbReference type="GO" id="GO:0008081">
    <property type="term" value="F:phosphoric diester hydrolase activity"/>
    <property type="evidence" value="ECO:0007669"/>
    <property type="project" value="InterPro"/>
</dbReference>
<name>A0A139HW51_9PEZI</name>
<dbReference type="InterPro" id="IPR017946">
    <property type="entry name" value="PLC-like_Pdiesterase_TIM-brl"/>
</dbReference>
<comment type="caution">
    <text evidence="18">The sequence shown here is derived from an EMBL/GenBank/DDBJ whole genome shotgun (WGS) entry which is preliminary data.</text>
</comment>
<evidence type="ECO:0000259" key="17">
    <source>
        <dbReference type="PROSITE" id="PS51704"/>
    </source>
</evidence>
<dbReference type="EMBL" id="LFZN01000005">
    <property type="protein sequence ID" value="KXT06704.1"/>
    <property type="molecule type" value="Genomic_DNA"/>
</dbReference>
<dbReference type="GO" id="GO:0102158">
    <property type="term" value="F:very-long-chain (3R)-3-hydroxyacyl-CoA dehydratase activity"/>
    <property type="evidence" value="ECO:0007669"/>
    <property type="project" value="UniProtKB-EC"/>
</dbReference>
<evidence type="ECO:0000256" key="7">
    <source>
        <dbReference type="ARBA" id="ARBA00022832"/>
    </source>
</evidence>
<dbReference type="GO" id="GO:0042761">
    <property type="term" value="P:very long-chain fatty acid biosynthetic process"/>
    <property type="evidence" value="ECO:0007669"/>
    <property type="project" value="TreeGrafter"/>
</dbReference>
<evidence type="ECO:0000256" key="14">
    <source>
        <dbReference type="RuleBase" id="RU363109"/>
    </source>
</evidence>
<comment type="pathway">
    <text evidence="2 14">Lipid metabolism; fatty acid biosynthesis.</text>
</comment>
<dbReference type="Pfam" id="PF04387">
    <property type="entry name" value="PTPLA"/>
    <property type="match status" value="1"/>
</dbReference>
<dbReference type="OrthoDB" id="5330858at2759"/>
<evidence type="ECO:0000256" key="15">
    <source>
        <dbReference type="SAM" id="MobiDB-lite"/>
    </source>
</evidence>
<feature type="region of interest" description="Disordered" evidence="15">
    <location>
        <begin position="20"/>
        <end position="60"/>
    </location>
</feature>
<evidence type="ECO:0000256" key="13">
    <source>
        <dbReference type="ARBA" id="ARBA00036671"/>
    </source>
</evidence>
<reference evidence="18 19" key="1">
    <citation type="submission" date="2015-07" db="EMBL/GenBank/DDBJ databases">
        <title>Comparative genomics of the Sigatoka disease complex on banana suggests a link between parallel evolutionary changes in Pseudocercospora fijiensis and Pseudocercospora eumusae and increased virulence on the banana host.</title>
        <authorList>
            <person name="Chang T.-C."/>
            <person name="Salvucci A."/>
            <person name="Crous P.W."/>
            <person name="Stergiopoulos I."/>
        </authorList>
    </citation>
    <scope>NUCLEOTIDE SEQUENCE [LARGE SCALE GENOMIC DNA]</scope>
    <source>
        <strain evidence="18 19">CBS 114824</strain>
    </source>
</reference>
<comment type="function">
    <text evidence="14">Catalyzes the third of the four reactions of the long-chain fatty acids elongation cycle. This endoplasmic reticulum-bound enzymatic process, allows the addition of two carbons to the chain of long- and very long-chain fatty acids/VLCFAs per cycle. This enzyme catalyzes the dehydration of the 3-hydroxyacyl-CoA intermediate into trans-2,3-enoyl-CoA, within each cycle of fatty acid elongation. Thereby, it participates to the production of VLCFAs of different chain lengths that are involved in multiple biological processes as precursors of membrane lipids and lipid mediators.</text>
</comment>
<protein>
    <recommendedName>
        <fullName evidence="4 14">Very-long-chain (3R)-3-hydroxyacyl-CoA dehydratase</fullName>
        <ecNumber evidence="4 14">4.2.1.134</ecNumber>
    </recommendedName>
</protein>
<keyword evidence="6 14" id="KW-0812">Transmembrane</keyword>
<evidence type="ECO:0000256" key="2">
    <source>
        <dbReference type="ARBA" id="ARBA00005194"/>
    </source>
</evidence>
<comment type="similarity">
    <text evidence="3 14">Belongs to the very long-chain fatty acids dehydratase HACD family.</text>
</comment>
<keyword evidence="14" id="KW-0256">Endoplasmic reticulum</keyword>
<keyword evidence="7 14" id="KW-0276">Fatty acid metabolism</keyword>
<keyword evidence="12 14" id="KW-0456">Lyase</keyword>
<dbReference type="Gene3D" id="3.20.20.190">
    <property type="entry name" value="Phosphatidylinositol (PI) phosphodiesterase"/>
    <property type="match status" value="1"/>
</dbReference>
<evidence type="ECO:0000256" key="9">
    <source>
        <dbReference type="ARBA" id="ARBA00023098"/>
    </source>
</evidence>
<comment type="caution">
    <text evidence="14">Lacks conserved residue(s) required for the propagation of feature annotation.</text>
</comment>
<sequence length="682" mass="75870">MRTQLAAVCLSIGLAAAAPKPRDQWGSHWGTRDNYQETAWHGKPGRGDGKPDHWEHGGKKSLNVQVGPRPYYLVDNMDEGPLKEKLESCSEDTLKTSSFSISHRGAPLMFPEHSKEGYKAAIRMGAGIIECDVSFTSDLELVCRHSNCDLHYTTDILAHPELAAKCSKPFVPYDPATGTEASAKCCTSDITLSEFKSLCAEMEATTFNAVNTSQYMGRIGSTPDWRTNMYAYSCAEPLSLKEQIALVDSYGLNFTAEAKTPEIPMPFGPEKYTQEAFAQQIVDTYNEAGIDANRVWLQSFLPDDIFYWIENAPEYGLQAVYLDERADLTTEGYDVAVASLPALAAKGVKIIAPSIWQLVTADNETAGIVPSSYALAAKEAGLEIITWSFERSGPLEVDAGGYYYSSVAEFIDDDGDEFTVIDVIAQKVGATKMFADWAGTVTYYANCFGLSIMNRPSDSQKPPQAKTTKQPTPSNPKTAYLILYNSTSALLWTVILGRVLLIATLHSHQSVFPGTENFTRWTQTLAGLEVVHAAIGLVRAPLFTTCMQVSSRFLLVWFIAYRFPATTSLSPAYASMLVAWSITEVIRYAYFAVNLVDGKVPSFLVWLRYNTFFVLYPLGISSECWLVWKAIEPAKSYNLAYQWVLRGILFVYVPGAWILYTHMMKQRRKVLRVAREDKKKAR</sequence>
<gene>
    <name evidence="18" type="ORF">AC578_8530</name>
</gene>
<evidence type="ECO:0000313" key="19">
    <source>
        <dbReference type="Proteomes" id="UP000070133"/>
    </source>
</evidence>
<keyword evidence="9 14" id="KW-0443">Lipid metabolism</keyword>
<evidence type="ECO:0000256" key="12">
    <source>
        <dbReference type="ARBA" id="ARBA00023239"/>
    </source>
</evidence>
<feature type="chain" id="PRO_5007806921" description="Very-long-chain (3R)-3-hydroxyacyl-CoA dehydratase" evidence="16">
    <location>
        <begin position="18"/>
        <end position="682"/>
    </location>
</feature>
<evidence type="ECO:0000256" key="5">
    <source>
        <dbReference type="ARBA" id="ARBA00022516"/>
    </source>
</evidence>
<keyword evidence="8 14" id="KW-1133">Transmembrane helix</keyword>
<dbReference type="EC" id="4.2.1.134" evidence="4 14"/>
<dbReference type="PANTHER" id="PTHR11035">
    <property type="entry name" value="VERY-LONG-CHAIN (3R)-3-HYDROXYACYL-COA DEHYDRATASE"/>
    <property type="match status" value="1"/>
</dbReference>
<evidence type="ECO:0000256" key="6">
    <source>
        <dbReference type="ARBA" id="ARBA00022692"/>
    </source>
</evidence>
<dbReference type="UniPathway" id="UPA00094"/>
<feature type="transmembrane region" description="Helical" evidence="14">
    <location>
        <begin position="605"/>
        <end position="628"/>
    </location>
</feature>
<dbReference type="InterPro" id="IPR030395">
    <property type="entry name" value="GP_PDE_dom"/>
</dbReference>
<evidence type="ECO:0000313" key="18">
    <source>
        <dbReference type="EMBL" id="KXT06704.1"/>
    </source>
</evidence>
<keyword evidence="10 14" id="KW-0472">Membrane</keyword>
<dbReference type="GO" id="GO:0030497">
    <property type="term" value="P:fatty acid elongation"/>
    <property type="evidence" value="ECO:0007669"/>
    <property type="project" value="TreeGrafter"/>
</dbReference>
<feature type="domain" description="GP-PDE" evidence="17">
    <location>
        <begin position="98"/>
        <end position="423"/>
    </location>
</feature>
<feature type="compositionally biased region" description="Basic and acidic residues" evidence="15">
    <location>
        <begin position="45"/>
        <end position="58"/>
    </location>
</feature>